<reference evidence="1" key="1">
    <citation type="journal article" date="2015" name="Nature">
        <title>Complex archaea that bridge the gap between prokaryotes and eukaryotes.</title>
        <authorList>
            <person name="Spang A."/>
            <person name="Saw J.H."/>
            <person name="Jorgensen S.L."/>
            <person name="Zaremba-Niedzwiedzka K."/>
            <person name="Martijn J."/>
            <person name="Lind A.E."/>
            <person name="van Eijk R."/>
            <person name="Schleper C."/>
            <person name="Guy L."/>
            <person name="Ettema T.J."/>
        </authorList>
    </citation>
    <scope>NUCLEOTIDE SEQUENCE</scope>
</reference>
<comment type="caution">
    <text evidence="1">The sequence shown here is derived from an EMBL/GenBank/DDBJ whole genome shotgun (WGS) entry which is preliminary data.</text>
</comment>
<dbReference type="EMBL" id="LAZR01005522">
    <property type="protein sequence ID" value="KKM99219.1"/>
    <property type="molecule type" value="Genomic_DNA"/>
</dbReference>
<sequence>MNPMQAIADMAARWNRLTIDRIVSAKDAANHGGNE</sequence>
<evidence type="ECO:0000313" key="1">
    <source>
        <dbReference type="EMBL" id="KKM99219.1"/>
    </source>
</evidence>
<organism evidence="1">
    <name type="scientific">marine sediment metagenome</name>
    <dbReference type="NCBI Taxonomy" id="412755"/>
    <lineage>
        <taxon>unclassified sequences</taxon>
        <taxon>metagenomes</taxon>
        <taxon>ecological metagenomes</taxon>
    </lineage>
</organism>
<accession>A0A0F9LVQ7</accession>
<proteinExistence type="predicted"/>
<gene>
    <name evidence="1" type="ORF">LCGC14_1150120</name>
</gene>
<dbReference type="AlphaFoldDB" id="A0A0F9LVQ7"/>
<name>A0A0F9LVQ7_9ZZZZ</name>
<protein>
    <submittedName>
        <fullName evidence="1">Uncharacterized protein</fullName>
    </submittedName>
</protein>